<keyword evidence="3" id="KW-0479">Metal-binding</keyword>
<dbReference type="GO" id="GO:0005737">
    <property type="term" value="C:cytoplasm"/>
    <property type="evidence" value="ECO:0007669"/>
    <property type="project" value="TreeGrafter"/>
</dbReference>
<dbReference type="GO" id="GO:0005509">
    <property type="term" value="F:calcium ion binding"/>
    <property type="evidence" value="ECO:0007669"/>
    <property type="project" value="InterPro"/>
</dbReference>
<dbReference type="InterPro" id="IPR002017">
    <property type="entry name" value="Spectrin_repeat"/>
</dbReference>
<dbReference type="FunFam" id="1.20.58.60:FF:000074">
    <property type="entry name" value="dystonin isoform X1"/>
    <property type="match status" value="1"/>
</dbReference>
<evidence type="ECO:0000259" key="8">
    <source>
        <dbReference type="PROSITE" id="PS50222"/>
    </source>
</evidence>
<dbReference type="GeneTree" id="ENSGT00940000155008"/>
<keyword evidence="6" id="KW-0175">Coiled coil</keyword>
<dbReference type="FunFam" id="1.20.58.60:FF:000069">
    <property type="entry name" value="dystonin isoform X2"/>
    <property type="match status" value="1"/>
</dbReference>
<evidence type="ECO:0000259" key="9">
    <source>
        <dbReference type="PROSITE" id="PS51460"/>
    </source>
</evidence>
<dbReference type="GO" id="GO:0045104">
    <property type="term" value="P:intermediate filament cytoskeleton organization"/>
    <property type="evidence" value="ECO:0007669"/>
    <property type="project" value="InterPro"/>
</dbReference>
<dbReference type="FunFam" id="1.20.58.60:FF:000008">
    <property type="entry name" value="microtubule-actin cross-linking factor 1"/>
    <property type="match status" value="2"/>
</dbReference>
<feature type="region of interest" description="Disordered" evidence="7">
    <location>
        <begin position="2534"/>
        <end position="2616"/>
    </location>
</feature>
<dbReference type="FunFam" id="3.30.920.20:FF:000001">
    <property type="entry name" value="Microtubule-actin cross-linking factor 1"/>
    <property type="match status" value="1"/>
</dbReference>
<dbReference type="PROSITE" id="PS50222">
    <property type="entry name" value="EF_HAND_2"/>
    <property type="match status" value="2"/>
</dbReference>
<feature type="domain" description="EF-hand" evidence="8">
    <location>
        <begin position="2362"/>
        <end position="2397"/>
    </location>
</feature>
<comment type="subcellular location">
    <subcellularLocation>
        <location evidence="1">Cytoplasm</location>
        <location evidence="1">Cytoskeleton</location>
    </subcellularLocation>
</comment>
<name>A0A7M4EYE9_CROPO</name>
<dbReference type="Ensembl" id="ENSCPRT00005019598.1">
    <property type="protein sequence ID" value="ENSCPRP00005016724.1"/>
    <property type="gene ID" value="ENSCPRG00005010882.1"/>
</dbReference>
<feature type="region of interest" description="Disordered" evidence="7">
    <location>
        <begin position="2636"/>
        <end position="2726"/>
    </location>
</feature>
<dbReference type="FunFam" id="1.20.58.60:FF:000022">
    <property type="entry name" value="Microtubule-actin cross-linking factor 1"/>
    <property type="match status" value="1"/>
</dbReference>
<dbReference type="GO" id="GO:0031581">
    <property type="term" value="P:hemidesmosome assembly"/>
    <property type="evidence" value="ECO:0007669"/>
    <property type="project" value="TreeGrafter"/>
</dbReference>
<dbReference type="InterPro" id="IPR002048">
    <property type="entry name" value="EF_hand_dom"/>
</dbReference>
<feature type="coiled-coil region" evidence="6">
    <location>
        <begin position="1482"/>
        <end position="1516"/>
    </location>
</feature>
<dbReference type="SUPFAM" id="SSF46966">
    <property type="entry name" value="Spectrin repeat"/>
    <property type="match status" value="14"/>
</dbReference>
<dbReference type="Pfam" id="PF00435">
    <property type="entry name" value="Spectrin"/>
    <property type="match status" value="12"/>
</dbReference>
<dbReference type="GO" id="GO:0005882">
    <property type="term" value="C:intermediate filament"/>
    <property type="evidence" value="ECO:0007669"/>
    <property type="project" value="TreeGrafter"/>
</dbReference>
<accession>A0A7M4EYE9</accession>
<dbReference type="Pfam" id="PF02187">
    <property type="entry name" value="GAS2"/>
    <property type="match status" value="1"/>
</dbReference>
<dbReference type="FunFam" id="1.20.58.60:FF:000021">
    <property type="entry name" value="Microtubule-actin cross-linking factor 1"/>
    <property type="match status" value="1"/>
</dbReference>
<dbReference type="FunFam" id="1.20.58.60:FF:000016">
    <property type="entry name" value="Microtubule-actin cross-linking factor 1"/>
    <property type="match status" value="1"/>
</dbReference>
<dbReference type="InterPro" id="IPR018247">
    <property type="entry name" value="EF_Hand_1_Ca_BS"/>
</dbReference>
<feature type="region of interest" description="Disordered" evidence="7">
    <location>
        <begin position="175"/>
        <end position="196"/>
    </location>
</feature>
<dbReference type="SUPFAM" id="SSF47473">
    <property type="entry name" value="EF-hand"/>
    <property type="match status" value="1"/>
</dbReference>
<sequence>MGKPLSRPDCLRQNPPCVRKGEEDEDLNIEDCYVPQRSIYDTVRLNEQIDSGSKGSLSSKHFADRTLPYSHRTLDISTLCSNGALTSSSAFELRGREANKLDEKMIFDALKLNSDIIRTAGLPKAKSHTEKKEHRRSWRMFVPPNFSDYANKSECSFVETADVSDIAKASKWGTNSLTSEEDDSGLCSPPTERESKHGTLLIGEQHQTRSLSSAEDIHVIGQFRPFFPAIYSSEQKIPSHANKESYKLTLHDVSLPEKTDKSGYQKYESDQEEKGSTCYNLQSCLKEDMTHGDHLQGDGKNNNFTLDKKVEKEYEAEEQISTQVTMIERDCVADAPPHLDVYCANVGINTSDVDLTKYEILSDPEESSMTHKDSTEMEFSSQELDLDNIISCPKTISVRTKGTIWTTGPKIETSGTVCNGLLSNKVIQKERHLVNVSAETKSCFLLCYPKSSKLVKFWYAIIICMLCDFTFDSHITVAYAADIIRYNSTDDSLVFQLQVFQKEEIDPLQVKQQEVNWLGQGLIQSAAKNASTKNLEHDLEDVNTRWKTLNKKVVQRAAQLQEALLHCGRFQDALESLLSWLIDTEDLVANQKPPSAEFKVVKAQIQEQKLLQRLLDDRKPTVEVIKREGEKIAESAEPADKVKILKQLSLLDSRWDALLSKAETRNRQLEGISVVAQKFHETLEPLVEWLTTTEKRLANAEPIGTQALKLQQQISQHKALEDDILTHNKSLHQAVSIGQSLKTLSSREDKDMVQEKLDSSQARYIEMQEKSSNRAELLQQAYCNAQIFGEDEVELMNWLNEVHDKLSKLSIQDYNTDLLEKQHTELLVLQEEILLRKENVDQAIQNGLELLKQTTGDEVVIIQDKLEGIKARYKDLNNLSSDVSKTLEQAQQLAGQLHSTHEELCAWLDKVEVELLSYEAQIPTGEELNQAQERQKELKKEAKNNKSLLDTLNEVSSALLELVPWRAREGLDKMITEDNKRYRLVNDTIAQKVEEIDAAILRSQQFDQAADAELAWIEETEKKLMSLGDIRLEQDQTASQLQVQKAFTMEILRHKDIIDELVESGDEIMSTYTEEEKQTMKKLESLVQKYDTVYQMNSERNLQLERAQSLVNLFWETYEELWPWLTEIEMVILQLPAPALEYETLKLQQEEHRQLRELIAEHKPHIDKMNKTGPQLLELSPGEGFSIQEKYVAADTLYSKIKEDVKKRALVLDEAISQCTQFHDKIDSNLESLKRIVERLRQPPAISAEVEKIKEQISENKNVSVDLEKLQPVYETLKQRGEEMIARSEGADKDISAKAVKDKLDQMVFIWEDIQTLTEQREAKLLDVMELAEKFWCDHMSLVATIKDTQDFIRELEGPGVDPSVVKQQQEAAEAIREEIDGLQEELDTVVILGSELIAACGEPDKPIVNKSIDELNSAWDTVNKAWKERVDKLDEAMQAAVQYQDGLQAIFDWVDIAGSKLASMSPVGTDLETVKQQTEELKQFKTEAYQQQIEMERLNHQAELLLKKVTEESDKHTVQDPLSELKLMWDNLEEKIINRQHKLEGALLALGQFQHALDELLTWLTHTEDLLNEQKPVGGDPKAIEIELAKHHVLQNDVLAHQSTVEAVKKAGNDLIESSAVEEASNLQSKLELLNQRWQNVLEKTEQRKQQLESALIQAQGFHGEVEDLQQWLTDTERQLLASKPVGGLPETAREQLNIHMELCAAFEAKEEAYKCLMQKGQQMLARCAESAEANDINNLKEKWESVQTKLSERKVALGLAMEFHNSLQDFINWLTQAEQTLTAASRPSLILDTVLFQIDEHKVFATEVNSHRDQIIELDKTGTHLKYFSQKQDVVLIKNLLISVQSRWEKVVQRLVERGRALDDARKRAKQFHEAWHKLMEWLEESEKSLDSELEIANDPDKIKMQLAQHKEFQKSLGAKHSVYDTTNRTGRSLKEKTTLADDNLKLDDMLSELRDKWDTICGKSVERQNKLEEALLFSGQFTDALQALIDWLYKIEPQLAEDQPVHGDIDLVMNLIDNHKVFQKELGKRTSSVQALKRSARELIEGSHDDSSWVKVQMQELSTRWETVCALSVSKQTRLEQALRQAEEFHSVVHVLLEWLAEAEQALRFHGILPDDEEALRTLIDQHREFMKKLEEKKAELNKATGMGEAILTICHPDSITTIKHWITIIRARFEEVLAWAKQHQQRLAVALAGLIANQELLEALLSWLQWAETTLSEKDKEVIPQEIEEVKALIAEHQTFMEEMTRKQPDVDKVTKTHKRKAVELTAVHSHIPVLDKGRAGRKRSPTPGLYPSASQAQIETKNPRVNLLVSKWQQVWLLALERRRKLNDALDRLEELREFANFDFDIWRKKYMRWMNHKKSRVMDFFRRIDKDQDGKITRQEFIDGILSSKFPTSRLEMSAVADIFDRDGDGYIDYYEFVAALHPNKDAYKPLTDADKIEDEVTRQVAKCKCAKRFQVEQIGDNKYRVSLQNFGDSQQLRLVRILRSTVMVRVGGGWMALDEFLVKNDPCRAKGRTNVELREKFMMADGGSQSISAFRPRGRRSRPSSRGASPNRSTSLSSQIGQAAAPQASATTTPKTPHHLIRNYDKPWLTNSKTSTPPKPAESSDYQGPSAEAGLKILQGQRFHNLFHLPTETRRTPSRPGSRAGSKAGSRSSSRRGSDASDFDISEIQSVCSDMSETVPPTSRPTPRRGSRSASAKPSKIPTPQRRPPASKLDKSLKR</sequence>
<dbReference type="CDD" id="cd00176">
    <property type="entry name" value="SPEC"/>
    <property type="match status" value="10"/>
</dbReference>
<dbReference type="CDD" id="cd00051">
    <property type="entry name" value="EFh"/>
    <property type="match status" value="1"/>
</dbReference>
<dbReference type="GO" id="GO:0008017">
    <property type="term" value="F:microtubule binding"/>
    <property type="evidence" value="ECO:0007669"/>
    <property type="project" value="InterPro"/>
</dbReference>
<dbReference type="Gene3D" id="1.20.58.60">
    <property type="match status" value="16"/>
</dbReference>
<dbReference type="OMA" id="PDENFKM"/>
<dbReference type="FunFam" id="1.20.58.60:FF:000014">
    <property type="entry name" value="microtubule-actin cross-linking factor 1"/>
    <property type="match status" value="1"/>
</dbReference>
<feature type="domain" description="EF-hand" evidence="8">
    <location>
        <begin position="2398"/>
        <end position="2433"/>
    </location>
</feature>
<dbReference type="GO" id="GO:0042060">
    <property type="term" value="P:wound healing"/>
    <property type="evidence" value="ECO:0007669"/>
    <property type="project" value="TreeGrafter"/>
</dbReference>
<dbReference type="SMART" id="SM00243">
    <property type="entry name" value="GAS2"/>
    <property type="match status" value="1"/>
</dbReference>
<dbReference type="PANTHER" id="PTHR23169:SF24">
    <property type="entry name" value="DYSTONIN"/>
    <property type="match status" value="1"/>
</dbReference>
<feature type="coiled-coil region" evidence="6">
    <location>
        <begin position="925"/>
        <end position="955"/>
    </location>
</feature>
<feature type="compositionally biased region" description="Low complexity" evidence="7">
    <location>
        <begin position="2551"/>
        <end position="2582"/>
    </location>
</feature>
<evidence type="ECO:0000256" key="3">
    <source>
        <dbReference type="ARBA" id="ARBA00022723"/>
    </source>
</evidence>
<reference evidence="10" key="1">
    <citation type="submission" date="2025-08" db="UniProtKB">
        <authorList>
            <consortium name="Ensembl"/>
        </authorList>
    </citation>
    <scope>IDENTIFICATION</scope>
</reference>
<reference evidence="10" key="2">
    <citation type="submission" date="2025-09" db="UniProtKB">
        <authorList>
            <consortium name="Ensembl"/>
        </authorList>
    </citation>
    <scope>IDENTIFICATION</scope>
</reference>
<dbReference type="InterPro" id="IPR003108">
    <property type="entry name" value="GAR_dom"/>
</dbReference>
<dbReference type="FunFam" id="1.20.58.60:FF:000012">
    <property type="entry name" value="Microtubule-actin cross-linking factor 1"/>
    <property type="match status" value="1"/>
</dbReference>
<dbReference type="GO" id="GO:0005198">
    <property type="term" value="F:structural molecule activity"/>
    <property type="evidence" value="ECO:0007669"/>
    <property type="project" value="TreeGrafter"/>
</dbReference>
<evidence type="ECO:0000256" key="4">
    <source>
        <dbReference type="ARBA" id="ARBA00022837"/>
    </source>
</evidence>
<keyword evidence="5" id="KW-0206">Cytoskeleton</keyword>
<dbReference type="GO" id="GO:0030056">
    <property type="term" value="C:hemidesmosome"/>
    <property type="evidence" value="ECO:0007669"/>
    <property type="project" value="TreeGrafter"/>
</dbReference>
<dbReference type="PROSITE" id="PS00018">
    <property type="entry name" value="EF_HAND_1"/>
    <property type="match status" value="2"/>
</dbReference>
<dbReference type="PANTHER" id="PTHR23169">
    <property type="entry name" value="ENVOPLAKIN"/>
    <property type="match status" value="1"/>
</dbReference>
<protein>
    <submittedName>
        <fullName evidence="10">Dystonin</fullName>
    </submittedName>
</protein>
<feature type="compositionally biased region" description="Polar residues" evidence="7">
    <location>
        <begin position="2674"/>
        <end position="2683"/>
    </location>
</feature>
<evidence type="ECO:0000256" key="2">
    <source>
        <dbReference type="ARBA" id="ARBA00022490"/>
    </source>
</evidence>
<evidence type="ECO:0000256" key="1">
    <source>
        <dbReference type="ARBA" id="ARBA00004245"/>
    </source>
</evidence>
<dbReference type="FunFam" id="1.20.58.60:FF:000025">
    <property type="entry name" value="microtubule-actin cross-linking factor 1"/>
    <property type="match status" value="1"/>
</dbReference>
<evidence type="ECO:0000256" key="5">
    <source>
        <dbReference type="ARBA" id="ARBA00023212"/>
    </source>
</evidence>
<evidence type="ECO:0000313" key="10">
    <source>
        <dbReference type="Ensembl" id="ENSCPRP00005016724.1"/>
    </source>
</evidence>
<dbReference type="FunFam" id="1.20.58.60:FF:000077">
    <property type="entry name" value="dystonin isoform X1"/>
    <property type="match status" value="1"/>
</dbReference>
<feature type="domain" description="GAR" evidence="9">
    <location>
        <begin position="2438"/>
        <end position="2515"/>
    </location>
</feature>
<dbReference type="FunFam" id="1.20.58.60:FF:000001">
    <property type="entry name" value="Microtubule-actin cross-linking factor 1"/>
    <property type="match status" value="3"/>
</dbReference>
<dbReference type="PROSITE" id="PS51460">
    <property type="entry name" value="GAR"/>
    <property type="match status" value="1"/>
</dbReference>
<dbReference type="GO" id="GO:0005886">
    <property type="term" value="C:plasma membrane"/>
    <property type="evidence" value="ECO:0007669"/>
    <property type="project" value="UniProtKB-SubCell"/>
</dbReference>
<evidence type="ECO:0000256" key="7">
    <source>
        <dbReference type="SAM" id="MobiDB-lite"/>
    </source>
</evidence>
<organism evidence="10 11">
    <name type="scientific">Crocodylus porosus</name>
    <name type="common">Saltwater crocodile</name>
    <name type="synonym">Estuarine crocodile</name>
    <dbReference type="NCBI Taxonomy" id="8502"/>
    <lineage>
        <taxon>Eukaryota</taxon>
        <taxon>Metazoa</taxon>
        <taxon>Chordata</taxon>
        <taxon>Craniata</taxon>
        <taxon>Vertebrata</taxon>
        <taxon>Euteleostomi</taxon>
        <taxon>Archelosauria</taxon>
        <taxon>Archosauria</taxon>
        <taxon>Crocodylia</taxon>
        <taxon>Longirostres</taxon>
        <taxon>Crocodylidae</taxon>
        <taxon>Crocodylus</taxon>
    </lineage>
</organism>
<feature type="coiled-coil region" evidence="6">
    <location>
        <begin position="2120"/>
        <end position="2147"/>
    </location>
</feature>
<dbReference type="Gene3D" id="3.30.920.20">
    <property type="entry name" value="Gas2-like domain"/>
    <property type="match status" value="1"/>
</dbReference>
<feature type="coiled-coil region" evidence="6">
    <location>
        <begin position="1366"/>
        <end position="1393"/>
    </location>
</feature>
<keyword evidence="4" id="KW-0106">Calcium</keyword>
<dbReference type="Pfam" id="PF13499">
    <property type="entry name" value="EF-hand_7"/>
    <property type="match status" value="1"/>
</dbReference>
<dbReference type="InterPro" id="IPR018159">
    <property type="entry name" value="Spectrin/alpha-actinin"/>
</dbReference>
<dbReference type="InterPro" id="IPR036534">
    <property type="entry name" value="GAR_dom_sf"/>
</dbReference>
<dbReference type="SUPFAM" id="SSF143575">
    <property type="entry name" value="GAS2 domain-like"/>
    <property type="match status" value="1"/>
</dbReference>
<dbReference type="FunFam" id="1.10.238.10:FF:000013">
    <property type="entry name" value="Microtubule-actin cross-linking factor 1"/>
    <property type="match status" value="1"/>
</dbReference>
<feature type="coiled-coil region" evidence="6">
    <location>
        <begin position="1618"/>
        <end position="1663"/>
    </location>
</feature>
<dbReference type="FunFam" id="1.20.58.60:FF:000122">
    <property type="entry name" value="dystonin isoform X1"/>
    <property type="match status" value="1"/>
</dbReference>
<evidence type="ECO:0000256" key="6">
    <source>
        <dbReference type="SAM" id="Coils"/>
    </source>
</evidence>
<dbReference type="Proteomes" id="UP000594220">
    <property type="component" value="Unplaced"/>
</dbReference>
<keyword evidence="2" id="KW-0963">Cytoplasm</keyword>
<feature type="compositionally biased region" description="Low complexity" evidence="7">
    <location>
        <begin position="2645"/>
        <end position="2659"/>
    </location>
</feature>
<evidence type="ECO:0000313" key="11">
    <source>
        <dbReference type="Proteomes" id="UP000594220"/>
    </source>
</evidence>
<keyword evidence="11" id="KW-1185">Reference proteome</keyword>
<dbReference type="SMART" id="SM00054">
    <property type="entry name" value="EFh"/>
    <property type="match status" value="2"/>
</dbReference>
<dbReference type="Gene3D" id="1.10.238.10">
    <property type="entry name" value="EF-hand"/>
    <property type="match status" value="1"/>
</dbReference>
<dbReference type="SMART" id="SM00150">
    <property type="entry name" value="SPEC"/>
    <property type="match status" value="17"/>
</dbReference>
<dbReference type="InterPro" id="IPR043197">
    <property type="entry name" value="Plakin"/>
</dbReference>
<dbReference type="InterPro" id="IPR011992">
    <property type="entry name" value="EF-hand-dom_pair"/>
</dbReference>
<proteinExistence type="predicted"/>
<dbReference type="GO" id="GO:0005925">
    <property type="term" value="C:focal adhesion"/>
    <property type="evidence" value="ECO:0007669"/>
    <property type="project" value="TreeGrafter"/>
</dbReference>